<dbReference type="SUPFAM" id="SSF52540">
    <property type="entry name" value="P-loop containing nucleoside triphosphate hydrolases"/>
    <property type="match status" value="2"/>
</dbReference>
<dbReference type="InterPro" id="IPR011527">
    <property type="entry name" value="ABC1_TM_dom"/>
</dbReference>
<feature type="compositionally biased region" description="Polar residues" evidence="9">
    <location>
        <begin position="495"/>
        <end position="506"/>
    </location>
</feature>
<keyword evidence="4" id="KW-0677">Repeat</keyword>
<dbReference type="Gene3D" id="1.20.1560.10">
    <property type="entry name" value="ABC transporter type 1, transmembrane domain"/>
    <property type="match status" value="2"/>
</dbReference>
<feature type="transmembrane region" description="Helical" evidence="10">
    <location>
        <begin position="1286"/>
        <end position="1305"/>
    </location>
</feature>
<evidence type="ECO:0000259" key="12">
    <source>
        <dbReference type="PROSITE" id="PS50929"/>
    </source>
</evidence>
<dbReference type="SUPFAM" id="SSF90123">
    <property type="entry name" value="ABC transporter transmembrane region"/>
    <property type="match status" value="2"/>
</dbReference>
<feature type="domain" description="ABC transporter" evidence="11">
    <location>
        <begin position="766"/>
        <end position="1000"/>
    </location>
</feature>
<feature type="transmembrane region" description="Helical" evidence="10">
    <location>
        <begin position="254"/>
        <end position="272"/>
    </location>
</feature>
<proteinExistence type="predicted"/>
<evidence type="ECO:0000256" key="5">
    <source>
        <dbReference type="ARBA" id="ARBA00022741"/>
    </source>
</evidence>
<feature type="transmembrane region" description="Helical" evidence="10">
    <location>
        <begin position="1099"/>
        <end position="1123"/>
    </location>
</feature>
<dbReference type="CDD" id="cd18596">
    <property type="entry name" value="ABC_6TM_VMR1_D1_like"/>
    <property type="match status" value="1"/>
</dbReference>
<feature type="domain" description="ABC transmembrane type-1" evidence="12">
    <location>
        <begin position="1060"/>
        <end position="1328"/>
    </location>
</feature>
<dbReference type="CDD" id="cd18604">
    <property type="entry name" value="ABC_6TM_VMR1_D2_like"/>
    <property type="match status" value="1"/>
</dbReference>
<protein>
    <recommendedName>
        <fullName evidence="15">ATP-binding cassette transporter</fullName>
    </recommendedName>
</protein>
<dbReference type="Pfam" id="PF00005">
    <property type="entry name" value="ABC_tran"/>
    <property type="match status" value="2"/>
</dbReference>
<dbReference type="Gene3D" id="3.40.50.300">
    <property type="entry name" value="P-loop containing nucleotide triphosphate hydrolases"/>
    <property type="match status" value="2"/>
</dbReference>
<dbReference type="FunFam" id="3.40.50.300:FF:000838">
    <property type="entry name" value="ABC multidrug transporter (Eurofung)"/>
    <property type="match status" value="1"/>
</dbReference>
<accession>A0AAD9FWL8</accession>
<keyword evidence="14" id="KW-1185">Reference proteome</keyword>
<dbReference type="GO" id="GO:0016887">
    <property type="term" value="F:ATP hydrolysis activity"/>
    <property type="evidence" value="ECO:0007669"/>
    <property type="project" value="InterPro"/>
</dbReference>
<feature type="region of interest" description="Disordered" evidence="9">
    <location>
        <begin position="493"/>
        <end position="516"/>
    </location>
</feature>
<dbReference type="GO" id="GO:0005524">
    <property type="term" value="F:ATP binding"/>
    <property type="evidence" value="ECO:0007669"/>
    <property type="project" value="UniProtKB-KW"/>
</dbReference>
<evidence type="ECO:0000256" key="3">
    <source>
        <dbReference type="ARBA" id="ARBA00022692"/>
    </source>
</evidence>
<feature type="transmembrane region" description="Helical" evidence="10">
    <location>
        <begin position="663"/>
        <end position="687"/>
    </location>
</feature>
<feature type="transmembrane region" description="Helical" evidence="10">
    <location>
        <begin position="373"/>
        <end position="394"/>
    </location>
</feature>
<feature type="transmembrane region" description="Helical" evidence="10">
    <location>
        <begin position="217"/>
        <end position="234"/>
    </location>
</feature>
<feature type="transmembrane region" description="Helical" evidence="10">
    <location>
        <begin position="559"/>
        <end position="578"/>
    </location>
</feature>
<dbReference type="Proteomes" id="UP001182556">
    <property type="component" value="Unassembled WGS sequence"/>
</dbReference>
<dbReference type="InterPro" id="IPR017871">
    <property type="entry name" value="ABC_transporter-like_CS"/>
</dbReference>
<dbReference type="SMART" id="SM00382">
    <property type="entry name" value="AAA"/>
    <property type="match status" value="2"/>
</dbReference>
<dbReference type="InterPro" id="IPR003593">
    <property type="entry name" value="AAA+_ATPase"/>
</dbReference>
<sequence length="1618" mass="178972">MSDAQAVMLAGGYDAWTKLSKVKKHPAPFLLQHTLFFLPILVVISIVILVLSLTLPSLYRLIRDKIFYRNYQPIALEDDDEEVEELPPPTPVVLPSRGLVADFKNHVRSFREYGTLLFAMEVLRTLTLGALLGLSIYAAIQAESPEKASVSDVFEELRKKKKKGKGKHRGHHDKSTLGDYSSLEWGEFGVCGFYTWTLLLSFLLLTLRPATPLRRHLITHLDTLLALGWLLYAYRDIWPLLTYHLVPTDLDNAITWSRVGLLTLAAVVIPLFRPRTYVPADPENPSPPDEIHPEQTASWISFIFFEFMTPLVWKAWKTTSLPYDELQPMADYDKAQHLYKKNLPNLDPLRRQQKGQKKRHLFTLLLSNYRFEAIVTSLMCAFCAVFELSGSVAINQLLAYLENGEKTATFKPFVWIVLLFVGPTIASLSIQYYIFLMTRALVRTESLLTQLLFDHALRLRMRDSTEDAEDKEEDATGGDGPVINVEEVDGAEINGTATSSNGSTEVGSGDVTKGKETDKQIAAEKEAAKTNGQGLAGRINVLMAADVESVIEGRDLPLVFIYTPLQFILCIAFLYKILSWSSLIGMFTMFITMPLPGLFTKLNAKYQQERMKATDARVDSITEAVGALRMLKMFGWESRIQERIAARREAEIDMIWKRRLAELGANLCGIFLPTLTMTITFAVHTVIQKQPLTASKVFTSMTIFELVKGQMGLVVYMINGFVTAWVSLNRINDFLQNTEMIDQFTEGSHAKPNIPAHIEAQQQGLIRVKNALFTWGSARGESTPDFKLRIPDVTFEKGKINIIAGPTGSGKSSFLKALVGELHFVPNADGFYHLPREGGVSYAAQESWCLSETIKANIIFGEPYDAERYQQVVSACGLEPDLKLFDDGDETEIGEKGVTLSGGQKARITLARAVYCKTDIVLLDDIFSALDTLTSRWIIENLFKGPLMADRTVLLITHHVGLVAPIADYLLRFNENGTVKSAGPMAEAEVEDSEVEEDEPAQEEAPKAKTGEDLTAPEQAEKVKSVAKKLVKDEEKSEGRISKRAMISFFRNFGGPIFWLIYLGLLGGGQAISAFQTYWLGRWAKAYEGHATVSIPYFLGLYVLWVIVGLAASAASWVLYYIGAIKASREVHRKLVASIFGAYVRFLDSTPVGRIISRFTKDMKSIDGSFTDTFGSVAEMTFSLIIKFATVVALVPVFSLPAVVIGALGGIIGELYIHGQLSVKREMSNAKSPLFSHFSSAVNGIVSIRAFAAQDKMRAEAQRRADKYTRTARAFYNLNRWVTIRIDMLGGLFAAVLAAFLVYGARLDASTSGFALSQAVSFSSLILWWVRMVNEMEVQGNAVERIEDYLIIDQEPVSVPSKEPPAAWPTSGEIVLDGLSAKYSADGPTVLDNLKVTIKSGEKVGIVGRTGSGKSTLALAILRMLPTTGSVIIDGIRTENINLHALRTHITIIPQDPILLSGSLRFNLDPFGDHDDATLNDALQRSGLGAVRCSETGTATPQRLTLDFQIAAGGGNLSQGQRQLVALARALVRGSKVLILDEATASVDFETDALIQQSIRDLPNSTTVLTVAHRLATVMDYDKILVLGKGKLLEYDSPDVLKNDPESYFAQLVHAMEG</sequence>
<feature type="transmembrane region" description="Helical" evidence="10">
    <location>
        <begin position="584"/>
        <end position="602"/>
    </location>
</feature>
<keyword evidence="3 10" id="KW-0812">Transmembrane</keyword>
<evidence type="ECO:0000313" key="13">
    <source>
        <dbReference type="EMBL" id="KAK1927585.1"/>
    </source>
</evidence>
<evidence type="ECO:0000256" key="9">
    <source>
        <dbReference type="SAM" id="MobiDB-lite"/>
    </source>
</evidence>
<feature type="region of interest" description="Disordered" evidence="9">
    <location>
        <begin position="983"/>
        <end position="1016"/>
    </location>
</feature>
<dbReference type="PROSITE" id="PS00211">
    <property type="entry name" value="ABC_TRANSPORTER_1"/>
    <property type="match status" value="2"/>
</dbReference>
<evidence type="ECO:0000256" key="4">
    <source>
        <dbReference type="ARBA" id="ARBA00022737"/>
    </source>
</evidence>
<keyword evidence="6" id="KW-0067">ATP-binding</keyword>
<dbReference type="InterPro" id="IPR050173">
    <property type="entry name" value="ABC_transporter_C-like"/>
</dbReference>
<evidence type="ECO:0000259" key="11">
    <source>
        <dbReference type="PROSITE" id="PS50893"/>
    </source>
</evidence>
<dbReference type="FunFam" id="1.20.1560.10:FF:000013">
    <property type="entry name" value="ABC transporter C family member 2"/>
    <property type="match status" value="1"/>
</dbReference>
<evidence type="ECO:0000256" key="2">
    <source>
        <dbReference type="ARBA" id="ARBA00022448"/>
    </source>
</evidence>
<keyword evidence="2" id="KW-0813">Transport</keyword>
<name>A0AAD9FWL8_PAPLA</name>
<evidence type="ECO:0000256" key="6">
    <source>
        <dbReference type="ARBA" id="ARBA00022840"/>
    </source>
</evidence>
<reference evidence="13" key="1">
    <citation type="submission" date="2023-02" db="EMBL/GenBank/DDBJ databases">
        <title>Identification and recombinant expression of a fungal hydrolase from Papiliotrema laurentii that hydrolyzes apple cutin and clears colloidal polyester polyurethane.</title>
        <authorList>
            <consortium name="DOE Joint Genome Institute"/>
            <person name="Roman V.A."/>
            <person name="Bojanowski C."/>
            <person name="Crable B.R."/>
            <person name="Wagner D.N."/>
            <person name="Hung C.S."/>
            <person name="Nadeau L.J."/>
            <person name="Schratz L."/>
            <person name="Haridas S."/>
            <person name="Pangilinan J."/>
            <person name="Lipzen A."/>
            <person name="Na H."/>
            <person name="Yan M."/>
            <person name="Ng V."/>
            <person name="Grigoriev I.V."/>
            <person name="Spatafora J.W."/>
            <person name="Barlow D."/>
            <person name="Biffinger J."/>
            <person name="Kelley-Loughnane N."/>
            <person name="Varaljay V.A."/>
            <person name="Crookes-Goodson W.J."/>
        </authorList>
    </citation>
    <scope>NUCLEOTIDE SEQUENCE</scope>
    <source>
        <strain evidence="13">5307AH</strain>
    </source>
</reference>
<dbReference type="InterPro" id="IPR036640">
    <property type="entry name" value="ABC1_TM_sf"/>
</dbReference>
<dbReference type="PROSITE" id="PS50929">
    <property type="entry name" value="ABC_TM1F"/>
    <property type="match status" value="2"/>
</dbReference>
<comment type="subcellular location">
    <subcellularLocation>
        <location evidence="1">Membrane</location>
        <topology evidence="1">Multi-pass membrane protein</topology>
    </subcellularLocation>
</comment>
<evidence type="ECO:0000256" key="7">
    <source>
        <dbReference type="ARBA" id="ARBA00022989"/>
    </source>
</evidence>
<dbReference type="PANTHER" id="PTHR24223">
    <property type="entry name" value="ATP-BINDING CASSETTE SUB-FAMILY C"/>
    <property type="match status" value="1"/>
</dbReference>
<evidence type="ECO:0000313" key="14">
    <source>
        <dbReference type="Proteomes" id="UP001182556"/>
    </source>
</evidence>
<dbReference type="CDD" id="cd03244">
    <property type="entry name" value="ABCC_MRP_domain2"/>
    <property type="match status" value="1"/>
</dbReference>
<evidence type="ECO:0000256" key="10">
    <source>
        <dbReference type="SAM" id="Phobius"/>
    </source>
</evidence>
<keyword evidence="8 10" id="KW-0472">Membrane</keyword>
<feature type="domain" description="ABC transmembrane type-1" evidence="12">
    <location>
        <begin position="374"/>
        <end position="723"/>
    </location>
</feature>
<dbReference type="EMBL" id="JAODAN010000001">
    <property type="protein sequence ID" value="KAK1927585.1"/>
    <property type="molecule type" value="Genomic_DNA"/>
</dbReference>
<gene>
    <name evidence="13" type="ORF">DB88DRAFT_478504</name>
</gene>
<evidence type="ECO:0000256" key="1">
    <source>
        <dbReference type="ARBA" id="ARBA00004141"/>
    </source>
</evidence>
<dbReference type="Pfam" id="PF00664">
    <property type="entry name" value="ABC_membrane"/>
    <property type="match status" value="2"/>
</dbReference>
<feature type="transmembrane region" description="Helical" evidence="10">
    <location>
        <begin position="1184"/>
        <end position="1217"/>
    </location>
</feature>
<dbReference type="CDD" id="cd03250">
    <property type="entry name" value="ABCC_MRP_domain1"/>
    <property type="match status" value="1"/>
</dbReference>
<feature type="transmembrane region" description="Helical" evidence="10">
    <location>
        <begin position="1057"/>
        <end position="1079"/>
    </location>
</feature>
<comment type="caution">
    <text evidence="13">The sequence shown here is derived from an EMBL/GenBank/DDBJ whole genome shotgun (WGS) entry which is preliminary data.</text>
</comment>
<keyword evidence="7 10" id="KW-1133">Transmembrane helix</keyword>
<dbReference type="GO" id="GO:0016020">
    <property type="term" value="C:membrane"/>
    <property type="evidence" value="ECO:0007669"/>
    <property type="project" value="UniProtKB-SubCell"/>
</dbReference>
<feature type="transmembrane region" description="Helical" evidence="10">
    <location>
        <begin position="707"/>
        <end position="728"/>
    </location>
</feature>
<feature type="transmembrane region" description="Helical" evidence="10">
    <location>
        <begin position="414"/>
        <end position="435"/>
    </location>
</feature>
<organism evidence="13 14">
    <name type="scientific">Papiliotrema laurentii</name>
    <name type="common">Cryptococcus laurentii</name>
    <dbReference type="NCBI Taxonomy" id="5418"/>
    <lineage>
        <taxon>Eukaryota</taxon>
        <taxon>Fungi</taxon>
        <taxon>Dikarya</taxon>
        <taxon>Basidiomycota</taxon>
        <taxon>Agaricomycotina</taxon>
        <taxon>Tremellomycetes</taxon>
        <taxon>Tremellales</taxon>
        <taxon>Rhynchogastremaceae</taxon>
        <taxon>Papiliotrema</taxon>
    </lineage>
</organism>
<dbReference type="InterPro" id="IPR003439">
    <property type="entry name" value="ABC_transporter-like_ATP-bd"/>
</dbReference>
<dbReference type="InterPro" id="IPR027417">
    <property type="entry name" value="P-loop_NTPase"/>
</dbReference>
<feature type="transmembrane region" description="Helical" evidence="10">
    <location>
        <begin position="185"/>
        <end position="205"/>
    </location>
</feature>
<feature type="compositionally biased region" description="Acidic residues" evidence="9">
    <location>
        <begin position="988"/>
        <end position="1002"/>
    </location>
</feature>
<dbReference type="PANTHER" id="PTHR24223:SF356">
    <property type="entry name" value="ATP-BINDING CASSETTE TRANSPORTER ABC4"/>
    <property type="match status" value="1"/>
</dbReference>
<feature type="transmembrane region" description="Helical" evidence="10">
    <location>
        <begin position="36"/>
        <end position="59"/>
    </location>
</feature>
<keyword evidence="5" id="KW-0547">Nucleotide-binding</keyword>
<dbReference type="PROSITE" id="PS50893">
    <property type="entry name" value="ABC_TRANSPORTER_2"/>
    <property type="match status" value="2"/>
</dbReference>
<dbReference type="GO" id="GO:0140359">
    <property type="term" value="F:ABC-type transporter activity"/>
    <property type="evidence" value="ECO:0007669"/>
    <property type="project" value="InterPro"/>
</dbReference>
<feature type="domain" description="ABC transporter" evidence="11">
    <location>
        <begin position="1374"/>
        <end position="1614"/>
    </location>
</feature>
<evidence type="ECO:0008006" key="15">
    <source>
        <dbReference type="Google" id="ProtNLM"/>
    </source>
</evidence>
<evidence type="ECO:0000256" key="8">
    <source>
        <dbReference type="ARBA" id="ARBA00023136"/>
    </source>
</evidence>
<feature type="transmembrane region" description="Helical" evidence="10">
    <location>
        <begin position="116"/>
        <end position="140"/>
    </location>
</feature>